<keyword evidence="3" id="KW-1185">Reference proteome</keyword>
<evidence type="ECO:0000256" key="1">
    <source>
        <dbReference type="SAM" id="MobiDB-lite"/>
    </source>
</evidence>
<gene>
    <name evidence="2" type="ORF">Mth01_41310</name>
</gene>
<accession>A0A8J3RGE3</accession>
<dbReference type="AlphaFoldDB" id="A0A8J3RGE3"/>
<reference evidence="2" key="1">
    <citation type="submission" date="2021-01" db="EMBL/GenBank/DDBJ databases">
        <title>Whole genome shotgun sequence of Sphaerimonospora thailandensis NBRC 107569.</title>
        <authorList>
            <person name="Komaki H."/>
            <person name="Tamura T."/>
        </authorList>
    </citation>
    <scope>NUCLEOTIDE SEQUENCE</scope>
    <source>
        <strain evidence="2">NBRC 107569</strain>
    </source>
</reference>
<evidence type="ECO:0000313" key="3">
    <source>
        <dbReference type="Proteomes" id="UP000610966"/>
    </source>
</evidence>
<dbReference type="Proteomes" id="UP000610966">
    <property type="component" value="Unassembled WGS sequence"/>
</dbReference>
<dbReference type="EMBL" id="BOOG01000041">
    <property type="protein sequence ID" value="GIH71878.1"/>
    <property type="molecule type" value="Genomic_DNA"/>
</dbReference>
<protein>
    <submittedName>
        <fullName evidence="2">Uncharacterized protein</fullName>
    </submittedName>
</protein>
<name>A0A8J3RGE3_9ACTN</name>
<sequence length="136" mass="14112">MSLSVTAQAPGVARPPGTPTPGDAPPGDSHVLSLRTPPNGPAGMSSGLLAVPPKAPSDVPDATAHAVHIARHPPATSTAKPTTPRIVSPLLRSPLRLVRIHHCPTGEVPGPVSVISPRKSWQKIMNNRQAKDRLAL</sequence>
<feature type="region of interest" description="Disordered" evidence="1">
    <location>
        <begin position="1"/>
        <end position="63"/>
    </location>
</feature>
<organism evidence="2 3">
    <name type="scientific">Sphaerimonospora thailandensis</name>
    <dbReference type="NCBI Taxonomy" id="795644"/>
    <lineage>
        <taxon>Bacteria</taxon>
        <taxon>Bacillati</taxon>
        <taxon>Actinomycetota</taxon>
        <taxon>Actinomycetes</taxon>
        <taxon>Streptosporangiales</taxon>
        <taxon>Streptosporangiaceae</taxon>
        <taxon>Sphaerimonospora</taxon>
    </lineage>
</organism>
<evidence type="ECO:0000313" key="2">
    <source>
        <dbReference type="EMBL" id="GIH71878.1"/>
    </source>
</evidence>
<proteinExistence type="predicted"/>
<comment type="caution">
    <text evidence="2">The sequence shown here is derived from an EMBL/GenBank/DDBJ whole genome shotgun (WGS) entry which is preliminary data.</text>
</comment>